<reference evidence="13 14" key="1">
    <citation type="journal article" date="2011" name="Stand. Genomic Sci.">
        <title>Complete genome sequence of Parvibaculum lavamentivorans type strain (DS-1(T)).</title>
        <authorList>
            <person name="Schleheck D."/>
            <person name="Weiss M."/>
            <person name="Pitluck S."/>
            <person name="Bruce D."/>
            <person name="Land M.L."/>
            <person name="Han S."/>
            <person name="Saunders E."/>
            <person name="Tapia R."/>
            <person name="Detter C."/>
            <person name="Brettin T."/>
            <person name="Han J."/>
            <person name="Woyke T."/>
            <person name="Goodwin L."/>
            <person name="Pennacchio L."/>
            <person name="Nolan M."/>
            <person name="Cook A.M."/>
            <person name="Kjelleberg S."/>
            <person name="Thomas T."/>
        </authorList>
    </citation>
    <scope>NUCLEOTIDE SEQUENCE [LARGE SCALE GENOMIC DNA]</scope>
    <source>
        <strain evidence="14">DS-1 / DSM 13023 / NCIMB 13966</strain>
    </source>
</reference>
<dbReference type="GO" id="GO:0016463">
    <property type="term" value="F:P-type zinc transporter activity"/>
    <property type="evidence" value="ECO:0007669"/>
    <property type="project" value="UniProtKB-EC"/>
</dbReference>
<feature type="transmembrane region" description="Helical" evidence="10">
    <location>
        <begin position="448"/>
        <end position="472"/>
    </location>
</feature>
<evidence type="ECO:0000256" key="10">
    <source>
        <dbReference type="RuleBase" id="RU362081"/>
    </source>
</evidence>
<dbReference type="Proteomes" id="UP000006377">
    <property type="component" value="Chromosome"/>
</dbReference>
<dbReference type="SFLD" id="SFLDS00003">
    <property type="entry name" value="Haloacid_Dehalogenase"/>
    <property type="match status" value="1"/>
</dbReference>
<dbReference type="GO" id="GO:0046872">
    <property type="term" value="F:metal ion binding"/>
    <property type="evidence" value="ECO:0007669"/>
    <property type="project" value="UniProtKB-KW"/>
</dbReference>
<dbReference type="InterPro" id="IPR023298">
    <property type="entry name" value="ATPase_P-typ_TM_dom_sf"/>
</dbReference>
<dbReference type="HOGENOM" id="CLU_001771_6_0_5"/>
<dbReference type="EC" id="7.2.2.12" evidence="8"/>
<evidence type="ECO:0000256" key="1">
    <source>
        <dbReference type="ARBA" id="ARBA00004370"/>
    </source>
</evidence>
<dbReference type="CDD" id="cd07551">
    <property type="entry name" value="P-type_ATPase_HM_ZosA_PfeT-like"/>
    <property type="match status" value="1"/>
</dbReference>
<evidence type="ECO:0000313" key="14">
    <source>
        <dbReference type="Proteomes" id="UP000006377"/>
    </source>
</evidence>
<evidence type="ECO:0000256" key="9">
    <source>
        <dbReference type="ARBA" id="ARBA00047308"/>
    </source>
</evidence>
<dbReference type="NCBIfam" id="TIGR01525">
    <property type="entry name" value="ATPase-IB_hvy"/>
    <property type="match status" value="1"/>
</dbReference>
<feature type="transmembrane region" description="Helical" evidence="10">
    <location>
        <begin position="237"/>
        <end position="264"/>
    </location>
</feature>
<evidence type="ECO:0000256" key="3">
    <source>
        <dbReference type="ARBA" id="ARBA00022692"/>
    </source>
</evidence>
<comment type="catalytic activity">
    <reaction evidence="9">
        <text>Zn(2+)(in) + ATP + H2O = Zn(2+)(out) + ADP + phosphate + H(+)</text>
        <dbReference type="Rhea" id="RHEA:20621"/>
        <dbReference type="ChEBI" id="CHEBI:15377"/>
        <dbReference type="ChEBI" id="CHEBI:15378"/>
        <dbReference type="ChEBI" id="CHEBI:29105"/>
        <dbReference type="ChEBI" id="CHEBI:30616"/>
        <dbReference type="ChEBI" id="CHEBI:43474"/>
        <dbReference type="ChEBI" id="CHEBI:456216"/>
        <dbReference type="EC" id="7.2.2.12"/>
    </reaction>
</comment>
<comment type="similarity">
    <text evidence="2 10">Belongs to the cation transport ATPase (P-type) (TC 3.A.3) family. Type IB subfamily.</text>
</comment>
<gene>
    <name evidence="13" type="ordered locus">Plav_3367</name>
</gene>
<dbReference type="InterPro" id="IPR001757">
    <property type="entry name" value="P_typ_ATPase"/>
</dbReference>
<evidence type="ECO:0000256" key="6">
    <source>
        <dbReference type="ARBA" id="ARBA00022989"/>
    </source>
</evidence>
<keyword evidence="6 10" id="KW-1133">Transmembrane helix</keyword>
<dbReference type="SUPFAM" id="SSF81653">
    <property type="entry name" value="Calcium ATPase, transduction domain A"/>
    <property type="match status" value="1"/>
</dbReference>
<keyword evidence="10" id="KW-0067">ATP-binding</keyword>
<dbReference type="SUPFAM" id="SSF81665">
    <property type="entry name" value="Calcium ATPase, transmembrane domain M"/>
    <property type="match status" value="1"/>
</dbReference>
<dbReference type="Gene3D" id="2.70.150.10">
    <property type="entry name" value="Calcium-transporting ATPase, cytoplasmic transduction domain A"/>
    <property type="match status" value="1"/>
</dbReference>
<dbReference type="InterPro" id="IPR036412">
    <property type="entry name" value="HAD-like_sf"/>
</dbReference>
<keyword evidence="14" id="KW-1185">Reference proteome</keyword>
<dbReference type="PANTHER" id="PTHR48085:SF5">
    <property type="entry name" value="CADMIUM_ZINC-TRANSPORTING ATPASE HMA4-RELATED"/>
    <property type="match status" value="1"/>
</dbReference>
<dbReference type="AlphaFoldDB" id="A7HYI8"/>
<comment type="subcellular location">
    <subcellularLocation>
        <location evidence="10">Cell membrane</location>
    </subcellularLocation>
    <subcellularLocation>
        <location evidence="1">Membrane</location>
    </subcellularLocation>
</comment>
<evidence type="ECO:0000256" key="4">
    <source>
        <dbReference type="ARBA" id="ARBA00022723"/>
    </source>
</evidence>
<dbReference type="EMBL" id="CP000774">
    <property type="protein sequence ID" value="ABS64971.1"/>
    <property type="molecule type" value="Genomic_DNA"/>
</dbReference>
<dbReference type="InterPro" id="IPR051014">
    <property type="entry name" value="Cation_Transport_ATPase_IB"/>
</dbReference>
<sequence>MTEKLRLDIPILLPEVNTAADACVQILIEQIAGKEGVEDAHVVAGVDGEPARLCIHYDPDILPLPRIRDLIAAAGARISERYGHAVWQLDIPHQRRARSIAERLRTLDGVIEAEASATGTVRVEFDRSATSEATLKGKLDKLQTGGARPERDSRADEHAGHDHEGGAFGANTELIFSLLCGALLAGGYLIGKLLTVPAWLPFACYLGAYFFGGLFTLREAIENLRLKKFEIDTLMLVAAAGAAVLGAWAEGALLLFLFSLGHALEHYAMGRAKQAIEALAKLAPRTALVRRDGELREVPVEDLAVGDIVIVKPDLRLPADGFLIKGVSSVNQAPVTGESIPVDKRPVSDADAARANPDKVNAAHRVFAGTINGNGAIEIEVTRKSSDTTLAKVVKMVSEAETQKSPTQRFTDKFEHIFVPVVLALAVILLFAGLVIDEPFRDTFYRAMAVLVAASPCALAIATPSAVLSGVARAARGGVLVKGGAPLENLGSLTAIAFDKTGTLTSGTPRITDIVPAHGVTENELLAVAVAVESLSDHPLARAIARDGRERLGGKPVPEADGLDSLTGRGVSARVGGETVLIGKAEMFGAEGIAPLSDAMQKTIARLREGGRTTMVVRRGDRDIGAIGLMDTPREAAKIALARLHELGIKRLIMISGDHQKVAEAIAGQVGIDEAWGDLMPQDKVEAIKKLRSEGKVAMVGDGVNDAPAMATATVGIAMGAAGSDVALETADVALMADDLSHLPFAVGLSRTARAVVLQNVIVSLGVVALLVPLTIMGLGIGAAVAVHEGSTLLVVFNALRLLAYRKEV</sequence>
<dbReference type="SFLD" id="SFLDG00002">
    <property type="entry name" value="C1.7:_P-type_atpase_like"/>
    <property type="match status" value="1"/>
</dbReference>
<dbReference type="Gene3D" id="3.40.1110.10">
    <property type="entry name" value="Calcium-transporting ATPase, cytoplasmic domain N"/>
    <property type="match status" value="1"/>
</dbReference>
<dbReference type="KEGG" id="pla:Plav_3367"/>
<feature type="transmembrane region" description="Helical" evidence="10">
    <location>
        <begin position="761"/>
        <end position="787"/>
    </location>
</feature>
<dbReference type="InterPro" id="IPR008250">
    <property type="entry name" value="ATPase_P-typ_transduc_dom_A_sf"/>
</dbReference>
<evidence type="ECO:0000256" key="5">
    <source>
        <dbReference type="ARBA" id="ARBA00022967"/>
    </source>
</evidence>
<dbReference type="SFLD" id="SFLDF00027">
    <property type="entry name" value="p-type_atpase"/>
    <property type="match status" value="1"/>
</dbReference>
<dbReference type="Pfam" id="PF00122">
    <property type="entry name" value="E1-E2_ATPase"/>
    <property type="match status" value="1"/>
</dbReference>
<keyword evidence="10" id="KW-0547">Nucleotide-binding</keyword>
<dbReference type="eggNOG" id="COG2217">
    <property type="taxonomic scope" value="Bacteria"/>
</dbReference>
<evidence type="ECO:0000259" key="12">
    <source>
        <dbReference type="Pfam" id="PF00122"/>
    </source>
</evidence>
<dbReference type="SUPFAM" id="SSF56784">
    <property type="entry name" value="HAD-like"/>
    <property type="match status" value="1"/>
</dbReference>
<feature type="domain" description="P-type ATPase A" evidence="12">
    <location>
        <begin position="281"/>
        <end position="397"/>
    </location>
</feature>
<dbReference type="InterPro" id="IPR018303">
    <property type="entry name" value="ATPase_P-typ_P_site"/>
</dbReference>
<dbReference type="PANTHER" id="PTHR48085">
    <property type="entry name" value="CADMIUM/ZINC-TRANSPORTING ATPASE HMA2-RELATED"/>
    <property type="match status" value="1"/>
</dbReference>
<evidence type="ECO:0000256" key="8">
    <source>
        <dbReference type="ARBA" id="ARBA00039097"/>
    </source>
</evidence>
<proteinExistence type="inferred from homology"/>
<dbReference type="PRINTS" id="PR00941">
    <property type="entry name" value="CDATPASE"/>
</dbReference>
<name>A7HYI8_PARL1</name>
<evidence type="ECO:0000313" key="13">
    <source>
        <dbReference type="EMBL" id="ABS64971.1"/>
    </source>
</evidence>
<accession>A7HYI8</accession>
<dbReference type="RefSeq" id="WP_012112302.1">
    <property type="nucleotide sequence ID" value="NC_009719.1"/>
</dbReference>
<dbReference type="GO" id="GO:0005886">
    <property type="term" value="C:plasma membrane"/>
    <property type="evidence" value="ECO:0007669"/>
    <property type="project" value="UniProtKB-SubCell"/>
</dbReference>
<dbReference type="InterPro" id="IPR044492">
    <property type="entry name" value="P_typ_ATPase_HD_dom"/>
</dbReference>
<dbReference type="NCBIfam" id="TIGR01494">
    <property type="entry name" value="ATPase_P-type"/>
    <property type="match status" value="1"/>
</dbReference>
<dbReference type="Pfam" id="PF00702">
    <property type="entry name" value="Hydrolase"/>
    <property type="match status" value="1"/>
</dbReference>
<dbReference type="Gene3D" id="1.20.1110.10">
    <property type="entry name" value="Calcium-transporting ATPase, transmembrane domain"/>
    <property type="match status" value="1"/>
</dbReference>
<dbReference type="InterPro" id="IPR023299">
    <property type="entry name" value="ATPase_P-typ_cyto_dom_N"/>
</dbReference>
<feature type="transmembrane region" description="Helical" evidence="10">
    <location>
        <begin position="417"/>
        <end position="436"/>
    </location>
</feature>
<keyword evidence="5" id="KW-1278">Translocase</keyword>
<dbReference type="PRINTS" id="PR00119">
    <property type="entry name" value="CATATPASE"/>
</dbReference>
<dbReference type="GO" id="GO:0016887">
    <property type="term" value="F:ATP hydrolysis activity"/>
    <property type="evidence" value="ECO:0007669"/>
    <property type="project" value="InterPro"/>
</dbReference>
<dbReference type="InterPro" id="IPR059000">
    <property type="entry name" value="ATPase_P-type_domA"/>
</dbReference>
<keyword evidence="4 10" id="KW-0479">Metal-binding</keyword>
<evidence type="ECO:0000256" key="2">
    <source>
        <dbReference type="ARBA" id="ARBA00006024"/>
    </source>
</evidence>
<dbReference type="GO" id="GO:0005524">
    <property type="term" value="F:ATP binding"/>
    <property type="evidence" value="ECO:0007669"/>
    <property type="project" value="UniProtKB-UniRule"/>
</dbReference>
<dbReference type="InterPro" id="IPR023214">
    <property type="entry name" value="HAD_sf"/>
</dbReference>
<dbReference type="STRING" id="402881.Plav_3367"/>
<dbReference type="Gene3D" id="3.30.70.100">
    <property type="match status" value="2"/>
</dbReference>
<keyword evidence="3 10" id="KW-0812">Transmembrane</keyword>
<keyword evidence="7 10" id="KW-0472">Membrane</keyword>
<keyword evidence="10" id="KW-1003">Cell membrane</keyword>
<organism evidence="13 14">
    <name type="scientific">Parvibaculum lavamentivorans (strain DS-1 / DSM 13023 / NCIMB 13966)</name>
    <dbReference type="NCBI Taxonomy" id="402881"/>
    <lineage>
        <taxon>Bacteria</taxon>
        <taxon>Pseudomonadati</taxon>
        <taxon>Pseudomonadota</taxon>
        <taxon>Alphaproteobacteria</taxon>
        <taxon>Hyphomicrobiales</taxon>
        <taxon>Parvibaculaceae</taxon>
        <taxon>Parvibaculum</taxon>
    </lineage>
</organism>
<dbReference type="Gene3D" id="3.40.50.1000">
    <property type="entry name" value="HAD superfamily/HAD-like"/>
    <property type="match status" value="1"/>
</dbReference>
<feature type="region of interest" description="Disordered" evidence="11">
    <location>
        <begin position="139"/>
        <end position="163"/>
    </location>
</feature>
<evidence type="ECO:0000256" key="7">
    <source>
        <dbReference type="ARBA" id="ARBA00023136"/>
    </source>
</evidence>
<dbReference type="PROSITE" id="PS00154">
    <property type="entry name" value="ATPASE_E1_E2"/>
    <property type="match status" value="1"/>
</dbReference>
<dbReference type="InterPro" id="IPR027256">
    <property type="entry name" value="P-typ_ATPase_IB"/>
</dbReference>
<feature type="compositionally biased region" description="Basic and acidic residues" evidence="11">
    <location>
        <begin position="148"/>
        <end position="163"/>
    </location>
</feature>
<dbReference type="OrthoDB" id="7762541at2"/>
<feature type="transmembrane region" description="Helical" evidence="10">
    <location>
        <begin position="198"/>
        <end position="217"/>
    </location>
</feature>
<evidence type="ECO:0000256" key="11">
    <source>
        <dbReference type="SAM" id="MobiDB-lite"/>
    </source>
</evidence>
<protein>
    <recommendedName>
        <fullName evidence="8">P-type Zn(2+) transporter</fullName>
        <ecNumber evidence="8">7.2.2.12</ecNumber>
    </recommendedName>
</protein>
<feature type="transmembrane region" description="Helical" evidence="10">
    <location>
        <begin position="174"/>
        <end position="191"/>
    </location>
</feature>